<dbReference type="PANTHER" id="PTHR43031">
    <property type="entry name" value="FAD-DEPENDENT OXIDOREDUCTASE"/>
    <property type="match status" value="1"/>
</dbReference>
<comment type="caution">
    <text evidence="2">The sequence shown here is derived from an EMBL/GenBank/DDBJ whole genome shotgun (WGS) entry which is preliminary data.</text>
</comment>
<dbReference type="InterPro" id="IPR050229">
    <property type="entry name" value="GlpE_sulfurtransferase"/>
</dbReference>
<evidence type="ECO:0000259" key="1">
    <source>
        <dbReference type="PROSITE" id="PS50206"/>
    </source>
</evidence>
<dbReference type="EMBL" id="JRWG01000004">
    <property type="protein sequence ID" value="KXN99169.1"/>
    <property type="molecule type" value="Genomic_DNA"/>
</dbReference>
<dbReference type="Pfam" id="PF00581">
    <property type="entry name" value="Rhodanese"/>
    <property type="match status" value="1"/>
</dbReference>
<dbReference type="CDD" id="cd00158">
    <property type="entry name" value="RHOD"/>
    <property type="match status" value="1"/>
</dbReference>
<dbReference type="OrthoDB" id="9808735at2"/>
<protein>
    <submittedName>
        <fullName evidence="2">Rhodanese</fullName>
    </submittedName>
</protein>
<name>A0A137RI52_9FLAO</name>
<gene>
    <name evidence="2" type="ORF">LS48_07575</name>
</gene>
<keyword evidence="3" id="KW-1185">Reference proteome</keyword>
<dbReference type="RefSeq" id="WP_062622094.1">
    <property type="nucleotide sequence ID" value="NZ_JRWG01000004.1"/>
</dbReference>
<evidence type="ECO:0000313" key="2">
    <source>
        <dbReference type="EMBL" id="KXN99169.1"/>
    </source>
</evidence>
<accession>A0A137RI52</accession>
<dbReference type="SUPFAM" id="SSF52821">
    <property type="entry name" value="Rhodanese/Cell cycle control phosphatase"/>
    <property type="match status" value="1"/>
</dbReference>
<dbReference type="PROSITE" id="PS50206">
    <property type="entry name" value="RHODANESE_3"/>
    <property type="match status" value="1"/>
</dbReference>
<reference evidence="3" key="1">
    <citation type="submission" date="2014-10" db="EMBL/GenBank/DDBJ databases">
        <title>Genome sequencing of Vitellibacter sp. D-24.</title>
        <authorList>
            <person name="Thevarajoo S."/>
            <person name="Selvaratnam C."/>
            <person name="Goh K.M."/>
            <person name="Chong C.S."/>
        </authorList>
    </citation>
    <scope>NUCLEOTIDE SEQUENCE [LARGE SCALE GENOMIC DNA]</scope>
    <source>
        <strain evidence="3">D-24</strain>
    </source>
</reference>
<proteinExistence type="predicted"/>
<evidence type="ECO:0000313" key="3">
    <source>
        <dbReference type="Proteomes" id="UP000070138"/>
    </source>
</evidence>
<dbReference type="PANTHER" id="PTHR43031:SF1">
    <property type="entry name" value="PYRIDINE NUCLEOTIDE-DISULPHIDE OXIDOREDUCTASE"/>
    <property type="match status" value="1"/>
</dbReference>
<dbReference type="SMART" id="SM00450">
    <property type="entry name" value="RHOD"/>
    <property type="match status" value="1"/>
</dbReference>
<dbReference type="InterPro" id="IPR036873">
    <property type="entry name" value="Rhodanese-like_dom_sf"/>
</dbReference>
<dbReference type="AlphaFoldDB" id="A0A137RI52"/>
<reference evidence="2 3" key="2">
    <citation type="journal article" date="2016" name="Int. J. Syst. Evol. Microbiol.">
        <title>Vitellibacter aquimaris sp. nov., a marine bacterium isolated from seawater.</title>
        <authorList>
            <person name="Thevarajoo S."/>
            <person name="Selvaratnam C."/>
            <person name="Goh K.M."/>
            <person name="Hong K.W."/>
            <person name="Chan X.Y."/>
            <person name="Chan K.G."/>
            <person name="Chong C.S."/>
        </authorList>
    </citation>
    <scope>NUCLEOTIDE SEQUENCE [LARGE SCALE GENOMIC DNA]</scope>
    <source>
        <strain evidence="2 3">D-24</strain>
    </source>
</reference>
<dbReference type="STRING" id="1548749.LS48_07575"/>
<sequence length="103" mass="11715">MADLTQQQWSEQLEKDENSVILDVRTDAEFEEGYIPGAIQMDIYNGAEFLQRARQLDPQKNYYVYCRSGGRSGQACMLLNSIGIKNAFNLKGGIMEWEGETIN</sequence>
<dbReference type="Gene3D" id="3.40.250.10">
    <property type="entry name" value="Rhodanese-like domain"/>
    <property type="match status" value="1"/>
</dbReference>
<dbReference type="InterPro" id="IPR001763">
    <property type="entry name" value="Rhodanese-like_dom"/>
</dbReference>
<dbReference type="Proteomes" id="UP000070138">
    <property type="component" value="Unassembled WGS sequence"/>
</dbReference>
<organism evidence="2 3">
    <name type="scientific">Aequorivita aquimaris</name>
    <dbReference type="NCBI Taxonomy" id="1548749"/>
    <lineage>
        <taxon>Bacteria</taxon>
        <taxon>Pseudomonadati</taxon>
        <taxon>Bacteroidota</taxon>
        <taxon>Flavobacteriia</taxon>
        <taxon>Flavobacteriales</taxon>
        <taxon>Flavobacteriaceae</taxon>
        <taxon>Aequorivita</taxon>
    </lineage>
</organism>
<feature type="domain" description="Rhodanese" evidence="1">
    <location>
        <begin position="15"/>
        <end position="103"/>
    </location>
</feature>